<dbReference type="Gene3D" id="3.30.420.10">
    <property type="entry name" value="Ribonuclease H-like superfamily/Ribonuclease H"/>
    <property type="match status" value="1"/>
</dbReference>
<comment type="similarity">
    <text evidence="1">Belongs to the beta type-B retroviral polymerase family. HERV class-II K(HML-2) pol subfamily.</text>
</comment>
<comment type="caution">
    <text evidence="11">The sequence shown here is derived from an EMBL/GenBank/DDBJ whole genome shotgun (WGS) entry which is preliminary data.</text>
</comment>
<keyword evidence="3" id="KW-0808">Transferase</keyword>
<keyword evidence="12" id="KW-1185">Reference proteome</keyword>
<evidence type="ECO:0000256" key="4">
    <source>
        <dbReference type="ARBA" id="ARBA00022695"/>
    </source>
</evidence>
<dbReference type="SUPFAM" id="SSF53098">
    <property type="entry name" value="Ribonuclease H-like"/>
    <property type="match status" value="1"/>
</dbReference>
<evidence type="ECO:0000313" key="11">
    <source>
        <dbReference type="EMBL" id="RMC11995.1"/>
    </source>
</evidence>
<evidence type="ECO:0000259" key="10">
    <source>
        <dbReference type="PROSITE" id="PS50994"/>
    </source>
</evidence>
<evidence type="ECO:0000256" key="5">
    <source>
        <dbReference type="ARBA" id="ARBA00022722"/>
    </source>
</evidence>
<proteinExistence type="inferred from homology"/>
<dbReference type="PANTHER" id="PTHR41694:SF3">
    <property type="entry name" value="RNA-DIRECTED DNA POLYMERASE-RELATED"/>
    <property type="match status" value="1"/>
</dbReference>
<dbReference type="InterPro" id="IPR043502">
    <property type="entry name" value="DNA/RNA_pol_sf"/>
</dbReference>
<name>A0A3M0KG19_HIRRU</name>
<evidence type="ECO:0000313" key="12">
    <source>
        <dbReference type="Proteomes" id="UP000269221"/>
    </source>
</evidence>
<gene>
    <name evidence="11" type="ORF">DUI87_11128</name>
</gene>
<evidence type="ECO:0000256" key="3">
    <source>
        <dbReference type="ARBA" id="ARBA00022679"/>
    </source>
</evidence>
<dbReference type="InterPro" id="IPR043128">
    <property type="entry name" value="Rev_trsase/Diguanyl_cyclase"/>
</dbReference>
<evidence type="ECO:0000259" key="9">
    <source>
        <dbReference type="PROSITE" id="PS50878"/>
    </source>
</evidence>
<dbReference type="PROSITE" id="PS50878">
    <property type="entry name" value="RT_POL"/>
    <property type="match status" value="1"/>
</dbReference>
<keyword evidence="4" id="KW-0548">Nucleotidyltransferase</keyword>
<dbReference type="Proteomes" id="UP000269221">
    <property type="component" value="Unassembled WGS sequence"/>
</dbReference>
<sequence length="240" mass="27021">MEKAIIPHYMDDVLVCATNDDELTNELDLTINALIVAGLEPQESKVQRMPPWQYLGLEISKRTIVPQKLAIKTKVTTLANVHQLCGALNWVRPWLGLATEDLAPLFELLKGGEELNSPRVLSPEAEKVLEKTPFLMVFVSAHTSEKSWDAIKHLVQAFSFIGIPKALKMDNGLAYRSEEFRSFLQQWGVEQKTGISHSPTAQAMVERTHQEIKRVLKQQQQVLKAESPSIRLARALFTIA</sequence>
<dbReference type="SUPFAM" id="SSF56672">
    <property type="entry name" value="DNA/RNA polymerases"/>
    <property type="match status" value="1"/>
</dbReference>
<dbReference type="InterPro" id="IPR010661">
    <property type="entry name" value="RVT_thumb"/>
</dbReference>
<dbReference type="GO" id="GO:0003964">
    <property type="term" value="F:RNA-directed DNA polymerase activity"/>
    <property type="evidence" value="ECO:0007669"/>
    <property type="project" value="UniProtKB-KW"/>
</dbReference>
<dbReference type="GO" id="GO:0015074">
    <property type="term" value="P:DNA integration"/>
    <property type="evidence" value="ECO:0007669"/>
    <property type="project" value="InterPro"/>
</dbReference>
<dbReference type="Pfam" id="PF00665">
    <property type="entry name" value="rve"/>
    <property type="match status" value="1"/>
</dbReference>
<dbReference type="EC" id="3.1.26.4" evidence="2"/>
<evidence type="ECO:0000256" key="7">
    <source>
        <dbReference type="ARBA" id="ARBA00022801"/>
    </source>
</evidence>
<reference evidence="11 12" key="1">
    <citation type="submission" date="2018-07" db="EMBL/GenBank/DDBJ databases">
        <title>A high quality draft genome assembly of the barn swallow (H. rustica rustica).</title>
        <authorList>
            <person name="Formenti G."/>
            <person name="Chiara M."/>
            <person name="Poveda L."/>
            <person name="Francoijs K.-J."/>
            <person name="Bonisoli-Alquati A."/>
            <person name="Canova L."/>
            <person name="Gianfranceschi L."/>
            <person name="Horner D.S."/>
            <person name="Saino N."/>
        </authorList>
    </citation>
    <scope>NUCLEOTIDE SEQUENCE [LARGE SCALE GENOMIC DNA]</scope>
    <source>
        <strain evidence="11">Chelidonia</strain>
        <tissue evidence="11">Blood</tissue>
    </source>
</reference>
<evidence type="ECO:0000256" key="8">
    <source>
        <dbReference type="ARBA" id="ARBA00022918"/>
    </source>
</evidence>
<dbReference type="AlphaFoldDB" id="A0A3M0KG19"/>
<organism evidence="11 12">
    <name type="scientific">Hirundo rustica rustica</name>
    <dbReference type="NCBI Taxonomy" id="333673"/>
    <lineage>
        <taxon>Eukaryota</taxon>
        <taxon>Metazoa</taxon>
        <taxon>Chordata</taxon>
        <taxon>Craniata</taxon>
        <taxon>Vertebrata</taxon>
        <taxon>Euteleostomi</taxon>
        <taxon>Archelosauria</taxon>
        <taxon>Archosauria</taxon>
        <taxon>Dinosauria</taxon>
        <taxon>Saurischia</taxon>
        <taxon>Theropoda</taxon>
        <taxon>Coelurosauria</taxon>
        <taxon>Aves</taxon>
        <taxon>Neognathae</taxon>
        <taxon>Neoaves</taxon>
        <taxon>Telluraves</taxon>
        <taxon>Australaves</taxon>
        <taxon>Passeriformes</taxon>
        <taxon>Sylvioidea</taxon>
        <taxon>Hirundinidae</taxon>
        <taxon>Hirundo</taxon>
    </lineage>
</organism>
<dbReference type="GO" id="GO:0004523">
    <property type="term" value="F:RNA-DNA hybrid ribonuclease activity"/>
    <property type="evidence" value="ECO:0007669"/>
    <property type="project" value="UniProtKB-EC"/>
</dbReference>
<evidence type="ECO:0000256" key="1">
    <source>
        <dbReference type="ARBA" id="ARBA00010879"/>
    </source>
</evidence>
<keyword evidence="8" id="KW-0695">RNA-directed DNA polymerase</keyword>
<dbReference type="Gene3D" id="3.30.70.270">
    <property type="match status" value="2"/>
</dbReference>
<dbReference type="InterPro" id="IPR001584">
    <property type="entry name" value="Integrase_cat-core"/>
</dbReference>
<keyword evidence="7" id="KW-0378">Hydrolase</keyword>
<evidence type="ECO:0000256" key="2">
    <source>
        <dbReference type="ARBA" id="ARBA00012180"/>
    </source>
</evidence>
<dbReference type="InterPro" id="IPR000477">
    <property type="entry name" value="RT_dom"/>
</dbReference>
<dbReference type="GO" id="GO:0035613">
    <property type="term" value="F:RNA stem-loop binding"/>
    <property type="evidence" value="ECO:0007669"/>
    <property type="project" value="TreeGrafter"/>
</dbReference>
<keyword evidence="6" id="KW-0255">Endonuclease</keyword>
<dbReference type="PROSITE" id="PS50994">
    <property type="entry name" value="INTEGRASE"/>
    <property type="match status" value="1"/>
</dbReference>
<keyword evidence="5" id="KW-0540">Nuclease</keyword>
<dbReference type="EMBL" id="QRBI01000107">
    <property type="protein sequence ID" value="RMC11995.1"/>
    <property type="molecule type" value="Genomic_DNA"/>
</dbReference>
<dbReference type="OrthoDB" id="6773263at2759"/>
<accession>A0A3M0KG19</accession>
<dbReference type="InterPro" id="IPR036397">
    <property type="entry name" value="RNaseH_sf"/>
</dbReference>
<dbReference type="InterPro" id="IPR012337">
    <property type="entry name" value="RNaseH-like_sf"/>
</dbReference>
<evidence type="ECO:0000256" key="6">
    <source>
        <dbReference type="ARBA" id="ARBA00022759"/>
    </source>
</evidence>
<feature type="domain" description="Reverse transcriptase" evidence="9">
    <location>
        <begin position="1"/>
        <end position="59"/>
    </location>
</feature>
<dbReference type="Pfam" id="PF06817">
    <property type="entry name" value="RVT_thumb"/>
    <property type="match status" value="1"/>
</dbReference>
<protein>
    <recommendedName>
        <fullName evidence="2">ribonuclease H</fullName>
        <ecNumber evidence="2">3.1.26.4</ecNumber>
    </recommendedName>
</protein>
<dbReference type="PANTHER" id="PTHR41694">
    <property type="entry name" value="ENDOGENOUS RETROVIRUS GROUP K MEMBER POL PROTEIN"/>
    <property type="match status" value="1"/>
</dbReference>
<feature type="domain" description="Integrase catalytic" evidence="10">
    <location>
        <begin position="100"/>
        <end position="240"/>
    </location>
</feature>